<dbReference type="Proteomes" id="UP000249610">
    <property type="component" value="Unassembled WGS sequence"/>
</dbReference>
<dbReference type="CDD" id="cd16143">
    <property type="entry name" value="ARS_like"/>
    <property type="match status" value="1"/>
</dbReference>
<protein>
    <submittedName>
        <fullName evidence="7">Arylsulfatase A-like enzyme</fullName>
    </submittedName>
</protein>
<keyword evidence="2" id="KW-0479">Metal-binding</keyword>
<dbReference type="PANTHER" id="PTHR42693:SF53">
    <property type="entry name" value="ENDO-4-O-SULFATASE"/>
    <property type="match status" value="1"/>
</dbReference>
<dbReference type="Pfam" id="PF00884">
    <property type="entry name" value="Sulfatase"/>
    <property type="match status" value="1"/>
</dbReference>
<feature type="chain" id="PRO_5016348310" evidence="5">
    <location>
        <begin position="22"/>
        <end position="522"/>
    </location>
</feature>
<dbReference type="InterPro" id="IPR017850">
    <property type="entry name" value="Alkaline_phosphatase_core_sf"/>
</dbReference>
<dbReference type="OrthoDB" id="9764377at2"/>
<dbReference type="GO" id="GO:0046872">
    <property type="term" value="F:metal ion binding"/>
    <property type="evidence" value="ECO:0007669"/>
    <property type="project" value="UniProtKB-KW"/>
</dbReference>
<dbReference type="SUPFAM" id="SSF53649">
    <property type="entry name" value="Alkaline phosphatase-like"/>
    <property type="match status" value="1"/>
</dbReference>
<organism evidence="7 8">
    <name type="scientific">Algoriphagus yeomjeoni</name>
    <dbReference type="NCBI Taxonomy" id="291403"/>
    <lineage>
        <taxon>Bacteria</taxon>
        <taxon>Pseudomonadati</taxon>
        <taxon>Bacteroidota</taxon>
        <taxon>Cytophagia</taxon>
        <taxon>Cytophagales</taxon>
        <taxon>Cyclobacteriaceae</taxon>
        <taxon>Algoriphagus</taxon>
    </lineage>
</organism>
<proteinExistence type="inferred from homology"/>
<gene>
    <name evidence="7" type="ORF">LV83_03069</name>
</gene>
<comment type="similarity">
    <text evidence="1">Belongs to the sulfatase family.</text>
</comment>
<keyword evidence="4" id="KW-0106">Calcium</keyword>
<feature type="domain" description="Sulfatase N-terminal" evidence="6">
    <location>
        <begin position="31"/>
        <end position="386"/>
    </location>
</feature>
<evidence type="ECO:0000256" key="1">
    <source>
        <dbReference type="ARBA" id="ARBA00008779"/>
    </source>
</evidence>
<evidence type="ECO:0000313" key="7">
    <source>
        <dbReference type="EMBL" id="RAI86965.1"/>
    </source>
</evidence>
<dbReference type="PROSITE" id="PS51257">
    <property type="entry name" value="PROKAR_LIPOPROTEIN"/>
    <property type="match status" value="1"/>
</dbReference>
<dbReference type="InterPro" id="IPR024607">
    <property type="entry name" value="Sulfatase_CS"/>
</dbReference>
<evidence type="ECO:0000313" key="8">
    <source>
        <dbReference type="Proteomes" id="UP000249610"/>
    </source>
</evidence>
<evidence type="ECO:0000256" key="2">
    <source>
        <dbReference type="ARBA" id="ARBA00022723"/>
    </source>
</evidence>
<sequence length="522" mass="57357">MKNTIQSLAIFCLLFSSFSCSEVAKEQPKQPNIIVILADDLGYGDIKAFNPESKIKTPHIDQLASEGMRFTDAHTPSAVCTPTRYGFMTGRYNWRSTLKSGVLTGNSTALIPDNRTTIASVLKGQGYHTAFIGKWHLGWNWATVDGDSLTADGWGPNDFENIDFAKPVKHTPNDLGFDYAYGHAGSLDMAPYVYVENGKVTAIPDTVTVNTGKYSWWREGPTSPDFDHEKVTPNFFERSIAYIQEQAKEEKPFFLYLALPSPHTPILPPAEWQGKSGLAPFGDFMMMIDDYVGKVNQAIKEAGIADNTLVIFTSDNGGSPAAGLDVMQAAGHFSSYIYRGHKADIFEGGHRVPFIAKWPAKIQAGTTRSETICLTDLMATSAEISGYELKDNEGEDSYSLVSLFDADKKAEQFREATVSHSINGSFAIRQGDWKLIMAKGSGGWSFPKPNDPAEAELPEVQLYNLASDPGETINLQAENPEKVASLKTLLSKYIKEGRSTPGAPQANDKIEGEWKQIGFVEE</sequence>
<evidence type="ECO:0000256" key="3">
    <source>
        <dbReference type="ARBA" id="ARBA00022801"/>
    </source>
</evidence>
<evidence type="ECO:0000256" key="5">
    <source>
        <dbReference type="SAM" id="SignalP"/>
    </source>
</evidence>
<dbReference type="InterPro" id="IPR000917">
    <property type="entry name" value="Sulfatase_N"/>
</dbReference>
<reference evidence="7 8" key="1">
    <citation type="submission" date="2018-06" db="EMBL/GenBank/DDBJ databases">
        <title>Genomic Encyclopedia of Archaeal and Bacterial Type Strains, Phase II (KMG-II): from individual species to whole genera.</title>
        <authorList>
            <person name="Goeker M."/>
        </authorList>
    </citation>
    <scope>NUCLEOTIDE SEQUENCE [LARGE SCALE GENOMIC DNA]</scope>
    <source>
        <strain evidence="7 8">DSM 23446</strain>
    </source>
</reference>
<name>A0A327P3S6_9BACT</name>
<accession>A0A327P3S6</accession>
<dbReference type="Gene3D" id="3.40.720.10">
    <property type="entry name" value="Alkaline Phosphatase, subunit A"/>
    <property type="match status" value="1"/>
</dbReference>
<dbReference type="AlphaFoldDB" id="A0A327P3S6"/>
<dbReference type="InterPro" id="IPR050738">
    <property type="entry name" value="Sulfatase"/>
</dbReference>
<dbReference type="PANTHER" id="PTHR42693">
    <property type="entry name" value="ARYLSULFATASE FAMILY MEMBER"/>
    <property type="match status" value="1"/>
</dbReference>
<dbReference type="EMBL" id="QLLK01000009">
    <property type="protein sequence ID" value="RAI86965.1"/>
    <property type="molecule type" value="Genomic_DNA"/>
</dbReference>
<evidence type="ECO:0000256" key="4">
    <source>
        <dbReference type="ARBA" id="ARBA00022837"/>
    </source>
</evidence>
<dbReference type="GO" id="GO:0004065">
    <property type="term" value="F:arylsulfatase activity"/>
    <property type="evidence" value="ECO:0007669"/>
    <property type="project" value="TreeGrafter"/>
</dbReference>
<keyword evidence="8" id="KW-1185">Reference proteome</keyword>
<feature type="signal peptide" evidence="5">
    <location>
        <begin position="1"/>
        <end position="21"/>
    </location>
</feature>
<evidence type="ECO:0000259" key="6">
    <source>
        <dbReference type="Pfam" id="PF00884"/>
    </source>
</evidence>
<dbReference type="PROSITE" id="PS00149">
    <property type="entry name" value="SULFATASE_2"/>
    <property type="match status" value="1"/>
</dbReference>
<keyword evidence="5" id="KW-0732">Signal</keyword>
<dbReference type="PROSITE" id="PS00523">
    <property type="entry name" value="SULFATASE_1"/>
    <property type="match status" value="1"/>
</dbReference>
<dbReference type="Gene3D" id="3.30.1120.10">
    <property type="match status" value="1"/>
</dbReference>
<keyword evidence="3" id="KW-0378">Hydrolase</keyword>
<dbReference type="RefSeq" id="WP_111612406.1">
    <property type="nucleotide sequence ID" value="NZ_QLLK01000009.1"/>
</dbReference>
<comment type="caution">
    <text evidence="7">The sequence shown here is derived from an EMBL/GenBank/DDBJ whole genome shotgun (WGS) entry which is preliminary data.</text>
</comment>